<dbReference type="EMBL" id="SAEB01000012">
    <property type="protein sequence ID" value="RVD80987.1"/>
    <property type="molecule type" value="Genomic_DNA"/>
</dbReference>
<dbReference type="GO" id="GO:0016020">
    <property type="term" value="C:membrane"/>
    <property type="evidence" value="ECO:0007669"/>
    <property type="project" value="TreeGrafter"/>
</dbReference>
<evidence type="ECO:0000313" key="8">
    <source>
        <dbReference type="Proteomes" id="UP000283090"/>
    </source>
</evidence>
<dbReference type="PROSITE" id="PS51635">
    <property type="entry name" value="PNPLA"/>
    <property type="match status" value="1"/>
</dbReference>
<feature type="domain" description="PNPLA" evidence="6">
    <location>
        <begin position="464"/>
        <end position="658"/>
    </location>
</feature>
<comment type="caution">
    <text evidence="7">The sequence shown here is derived from an EMBL/GenBank/DDBJ whole genome shotgun (WGS) entry which is preliminary data.</text>
</comment>
<dbReference type="AlphaFoldDB" id="A0A436ZQ03"/>
<evidence type="ECO:0000256" key="1">
    <source>
        <dbReference type="ARBA" id="ARBA00022801"/>
    </source>
</evidence>
<keyword evidence="1 4" id="KW-0378">Hydrolase</keyword>
<comment type="caution">
    <text evidence="4">Lacks conserved residue(s) required for the propagation of feature annotation.</text>
</comment>
<feature type="short sequence motif" description="DGA/G" evidence="4">
    <location>
        <begin position="645"/>
        <end position="647"/>
    </location>
</feature>
<dbReference type="STRING" id="97331.A0A436ZQ03"/>
<evidence type="ECO:0000259" key="6">
    <source>
        <dbReference type="PROSITE" id="PS51635"/>
    </source>
</evidence>
<dbReference type="Proteomes" id="UP000283090">
    <property type="component" value="Unassembled WGS sequence"/>
</dbReference>
<dbReference type="GO" id="GO:0016042">
    <property type="term" value="P:lipid catabolic process"/>
    <property type="evidence" value="ECO:0007669"/>
    <property type="project" value="UniProtKB-UniRule"/>
</dbReference>
<gene>
    <name evidence="7" type="ORF">DFL_008869</name>
</gene>
<dbReference type="InterPro" id="IPR013083">
    <property type="entry name" value="Znf_RING/FYVE/PHD"/>
</dbReference>
<feature type="active site" description="Nucleophile" evidence="4">
    <location>
        <position position="504"/>
    </location>
</feature>
<feature type="short sequence motif" description="GXSXG" evidence="4">
    <location>
        <begin position="502"/>
        <end position="506"/>
    </location>
</feature>
<dbReference type="InterPro" id="IPR002641">
    <property type="entry name" value="PNPLA_dom"/>
</dbReference>
<keyword evidence="8" id="KW-1185">Reference proteome</keyword>
<keyword evidence="3 4" id="KW-0443">Lipid metabolism</keyword>
<evidence type="ECO:0000256" key="5">
    <source>
        <dbReference type="SAM" id="MobiDB-lite"/>
    </source>
</evidence>
<dbReference type="PANTHER" id="PTHR24185">
    <property type="entry name" value="CALCIUM-INDEPENDENT PHOSPHOLIPASE A2-GAMMA"/>
    <property type="match status" value="1"/>
</dbReference>
<keyword evidence="2 4" id="KW-0442">Lipid degradation</keyword>
<name>A0A436ZQ03_ARTFL</name>
<protein>
    <recommendedName>
        <fullName evidence="6">PNPLA domain-containing protein</fullName>
    </recommendedName>
</protein>
<organism evidence="7 8">
    <name type="scientific">Arthrobotrys flagrans</name>
    <name type="common">Nematode-trapping fungus</name>
    <name type="synonym">Trichothecium flagrans</name>
    <dbReference type="NCBI Taxonomy" id="97331"/>
    <lineage>
        <taxon>Eukaryota</taxon>
        <taxon>Fungi</taxon>
        <taxon>Dikarya</taxon>
        <taxon>Ascomycota</taxon>
        <taxon>Pezizomycotina</taxon>
        <taxon>Orbiliomycetes</taxon>
        <taxon>Orbiliales</taxon>
        <taxon>Orbiliaceae</taxon>
        <taxon>Arthrobotrys</taxon>
    </lineage>
</organism>
<dbReference type="CDD" id="cd07199">
    <property type="entry name" value="Pat17_PNPLA8_PNPLA9_like"/>
    <property type="match status" value="1"/>
</dbReference>
<dbReference type="SUPFAM" id="SSF52151">
    <property type="entry name" value="FabD/lysophospholipase-like"/>
    <property type="match status" value="1"/>
</dbReference>
<evidence type="ECO:0000256" key="2">
    <source>
        <dbReference type="ARBA" id="ARBA00022963"/>
    </source>
</evidence>
<feature type="active site" description="Proton acceptor" evidence="4">
    <location>
        <position position="645"/>
    </location>
</feature>
<dbReference type="Pfam" id="PF01734">
    <property type="entry name" value="Patatin"/>
    <property type="match status" value="1"/>
</dbReference>
<dbReference type="VEuPathDB" id="FungiDB:DFL_008869"/>
<dbReference type="GO" id="GO:0047499">
    <property type="term" value="F:calcium-independent phospholipase A2 activity"/>
    <property type="evidence" value="ECO:0007669"/>
    <property type="project" value="TreeGrafter"/>
</dbReference>
<feature type="region of interest" description="Disordered" evidence="5">
    <location>
        <begin position="909"/>
        <end position="957"/>
    </location>
</feature>
<dbReference type="Gene3D" id="3.40.1090.10">
    <property type="entry name" value="Cytosolic phospholipase A2 catalytic domain"/>
    <property type="match status" value="1"/>
</dbReference>
<reference evidence="7 8" key="1">
    <citation type="submission" date="2019-01" db="EMBL/GenBank/DDBJ databases">
        <title>Intercellular communication is required for trap formation in the nematode-trapping fungus Duddingtonia flagrans.</title>
        <authorList>
            <person name="Youssar L."/>
            <person name="Wernet V."/>
            <person name="Hensel N."/>
            <person name="Hildebrandt H.-G."/>
            <person name="Fischer R."/>
        </authorList>
    </citation>
    <scope>NUCLEOTIDE SEQUENCE [LARGE SCALE GENOMIC DNA]</scope>
    <source>
        <strain evidence="7 8">CBS H-5679</strain>
    </source>
</reference>
<proteinExistence type="predicted"/>
<evidence type="ECO:0000256" key="3">
    <source>
        <dbReference type="ARBA" id="ARBA00023098"/>
    </source>
</evidence>
<dbReference type="OrthoDB" id="194358at2759"/>
<dbReference type="GeneID" id="93591180"/>
<feature type="compositionally biased region" description="Polar residues" evidence="5">
    <location>
        <begin position="927"/>
        <end position="942"/>
    </location>
</feature>
<dbReference type="InterPro" id="IPR016035">
    <property type="entry name" value="Acyl_Trfase/lysoPLipase"/>
</dbReference>
<evidence type="ECO:0000256" key="4">
    <source>
        <dbReference type="PROSITE-ProRule" id="PRU01161"/>
    </source>
</evidence>
<evidence type="ECO:0000313" key="7">
    <source>
        <dbReference type="EMBL" id="RVD80987.1"/>
    </source>
</evidence>
<sequence>MEEPENEVLCIKCEGPVDSPVNCLCGAVFCEECFLSHLEQRRRRGLLGGHGRAVESPSPPPPPLSQAEVLWRQATETFSDEDPSRLFLEDERTKWFGCQSQKSSDKAEPDSAESQYLVQTSRLEHLIAQSLGFKEDSPSTQFPSFVSFVGGTGGNTGRKEWVSKNGTDILTEFFLDSVRDEVKKSKQLRELARKYGIPPGGSIVGGQELNPMKQLLLKSYSSVHVHFIPQKSNGDIENPSVIFDQISRLRQLIKTQSEAVQKIRAGSRTQFNHRQLISIASYAFSHICQNDQVPFDFGLCRQLAYTIDSQSIETHVVEFLKICFDRATGRVDISRVFEAVTSFLAFVIVKKAQTSKNQAVIELLVFHEGTRALFKAAMHTFLEDYTPCSYVNRKPYWECSNTKSGHQKGHQSKASIFFIAGGEFEDGLVSVYNEDKLTESIEAKVHKLTQEAGRAADTTNPRILTLDGAGVRAITQLVLLERLERLIGLDLPIGRFFDLIVGSSTGGIIAIGVGSQGFHADECLERFRKICNQGFIPKFGTKTPGLQWISRWFHKSIYDQEDYEKFLKEQLKDYRSIVMFGLRNHCRVAVTTTVGLDCSLIANYHTGDGKKYIDSLITPWFAAYRTSAAPLYLEPASRGGIESRDGGLTANNPVRLAVDEAKYLWGEARPDLVLSIGTGWASSPQPEPTGTGIVDVELVELFKTWLKTMNGKEAWEEFCISERNNTDMLARCNRLNVNLSNEVEPAFDNVQEMASMEVAARAYDEKYTQNLDTPYQPIFGACGKTVLEVQAEILRASQYFFHHLLKMTSYFAINGQKVFDMNDSLRSLNLFDVPLEFEHARTSGPIRIDVNFGDSYLVAISGFPMDVEVLRDHCAKNGVKEDGFEGEEDPKANVSTVDAEGEVNPEANVSLADAEGGPSGVDVLGVPQQTAPGPSDSDNLNGDSFEIVTIPSPNNLV</sequence>
<dbReference type="Gene3D" id="3.30.40.10">
    <property type="entry name" value="Zinc/RING finger domain, C3HC4 (zinc finger)"/>
    <property type="match status" value="1"/>
</dbReference>
<dbReference type="GO" id="GO:0046486">
    <property type="term" value="P:glycerolipid metabolic process"/>
    <property type="evidence" value="ECO:0007669"/>
    <property type="project" value="UniProtKB-ARBA"/>
</dbReference>
<dbReference type="RefSeq" id="XP_067486531.1">
    <property type="nucleotide sequence ID" value="XM_067638664.1"/>
</dbReference>
<accession>A0A436ZQ03</accession>
<dbReference type="PANTHER" id="PTHR24185:SF1">
    <property type="entry name" value="CALCIUM-INDEPENDENT PHOSPHOLIPASE A2-GAMMA"/>
    <property type="match status" value="1"/>
</dbReference>
<dbReference type="GO" id="GO:0019369">
    <property type="term" value="P:arachidonate metabolic process"/>
    <property type="evidence" value="ECO:0007669"/>
    <property type="project" value="TreeGrafter"/>
</dbReference>